<name>A0AAP2CQP5_9RHOB</name>
<keyword evidence="3 13" id="KW-0808">Transferase</keyword>
<dbReference type="InterPro" id="IPR036676">
    <property type="entry name" value="PurM-like_C_sf"/>
</dbReference>
<dbReference type="NCBIfam" id="TIGR03169">
    <property type="entry name" value="Nterm_to_SelD"/>
    <property type="match status" value="1"/>
</dbReference>
<dbReference type="GO" id="GO:0019646">
    <property type="term" value="P:aerobic electron transport chain"/>
    <property type="evidence" value="ECO:0007669"/>
    <property type="project" value="TreeGrafter"/>
</dbReference>
<dbReference type="SUPFAM" id="SSF55326">
    <property type="entry name" value="PurM N-terminal domain-like"/>
    <property type="match status" value="1"/>
</dbReference>
<dbReference type="InterPro" id="IPR051169">
    <property type="entry name" value="NADH-Q_oxidoreductase"/>
</dbReference>
<dbReference type="EMBL" id="JADQAZ010000002">
    <property type="protein sequence ID" value="MBT0958343.1"/>
    <property type="molecule type" value="Genomic_DNA"/>
</dbReference>
<dbReference type="InterPro" id="IPR016188">
    <property type="entry name" value="PurM-like_N"/>
</dbReference>
<sequence length="725" mass="75911">MKNTLPITQDIVLVGGGHSHALLLRSWGMNPVPGIRVTVINPGPTAPYTGMLPGYVAGHYTRDELEIDLVRLARFAGARLILGSATGIDRDNKRVQVRGLPDVAYDRLSIDVGITSEMNDLPGFAEAGHPAKPLGRFARSWDRFVATAKLDAPLACIGGGVAGIELAMAMSHRLRSEGHQPKVTVIEAETALAGSSGGARARLFEQLRLADITVIEGAKIARVTPTEVLLEDGRSVPSAFTVGAAGAKPHPWLADLGLEHEGGFLCVDRFLRSTSDPAIYAVGDCAHMVANPRPKAGVFAVRQAPALLRNLIADLTGGKPRPYRPQRSYLKLVSLGGKEALADKLGLAIQGPRVWQLKDRIDRAFMDKFADLPDMAARPLPARHALGMKEAMGDQTMCGGCGSKLGRDALREALHALPAPSRDDVMNLSGDDAAILAMDSDWQVVTTDHLRAFTNDPVTMTRIAAVHALGDIWAMGAEPQAALMQVILPRMAARQQAETLREIMTTAQDVMGAAGADIVGGHSSQGSDMTIGFSITGLRGDYPIGLDGAEPGQALILTKPIGSGTLLAGEMQGKAEGNWLSLAFAQMAQPQGKAAAILAAAGTRAMTDVTGFGLAGHLIGICEASNVAAELSLADIPLMTGAADLAQAGVRSTIWADNRAAASAIDPSDLIAAPLLFDPQTAGGLLAAVPEGNAKGAVKTLTKAGYRAAVIGRIDAGAPYIKLRS</sequence>
<dbReference type="InterPro" id="IPR036921">
    <property type="entry name" value="PurM-like_N_sf"/>
</dbReference>
<dbReference type="AlphaFoldDB" id="A0AAP2CQP5"/>
<dbReference type="InterPro" id="IPR010918">
    <property type="entry name" value="PurM-like_C_dom"/>
</dbReference>
<keyword evidence="5" id="KW-0418">Kinase</keyword>
<dbReference type="Pfam" id="PF07992">
    <property type="entry name" value="Pyr_redox_2"/>
    <property type="match status" value="1"/>
</dbReference>
<dbReference type="GO" id="GO:0003955">
    <property type="term" value="F:NAD(P)H dehydrogenase (quinone) activity"/>
    <property type="evidence" value="ECO:0007669"/>
    <property type="project" value="TreeGrafter"/>
</dbReference>
<dbReference type="SUPFAM" id="SSF51905">
    <property type="entry name" value="FAD/NAD(P)-binding domain"/>
    <property type="match status" value="2"/>
</dbReference>
<evidence type="ECO:0000256" key="4">
    <source>
        <dbReference type="ARBA" id="ARBA00022741"/>
    </source>
</evidence>
<feature type="domain" description="FAD/NAD(P)-binding" evidence="12">
    <location>
        <begin position="10"/>
        <end position="304"/>
    </location>
</feature>
<accession>A0AAP2CQP5</accession>
<keyword evidence="9" id="KW-0711">Selenium</keyword>
<evidence type="ECO:0000256" key="8">
    <source>
        <dbReference type="ARBA" id="ARBA00023002"/>
    </source>
</evidence>
<dbReference type="NCBIfam" id="TIGR00476">
    <property type="entry name" value="selD"/>
    <property type="match status" value="1"/>
</dbReference>
<keyword evidence="6" id="KW-0274">FAD</keyword>
<dbReference type="InterPro" id="IPR017584">
    <property type="entry name" value="Pyridine_nucleo_diS_OxRdtase_N"/>
</dbReference>
<evidence type="ECO:0000259" key="11">
    <source>
        <dbReference type="Pfam" id="PF02769"/>
    </source>
</evidence>
<dbReference type="RefSeq" id="WP_327794547.1">
    <property type="nucleotide sequence ID" value="NZ_JADQAZ010000002.1"/>
</dbReference>
<evidence type="ECO:0000256" key="9">
    <source>
        <dbReference type="ARBA" id="ARBA00023266"/>
    </source>
</evidence>
<evidence type="ECO:0000259" key="12">
    <source>
        <dbReference type="Pfam" id="PF07992"/>
    </source>
</evidence>
<dbReference type="SUPFAM" id="SSF56042">
    <property type="entry name" value="PurM C-terminal domain-like"/>
    <property type="match status" value="1"/>
</dbReference>
<dbReference type="PANTHER" id="PTHR42913:SF9">
    <property type="entry name" value="SLR1591 PROTEIN"/>
    <property type="match status" value="1"/>
</dbReference>
<proteinExistence type="predicted"/>
<gene>
    <name evidence="13" type="primary">selD</name>
    <name evidence="13" type="ORF">IV417_13200</name>
</gene>
<organism evidence="13 14">
    <name type="scientific">Harenicola maris</name>
    <dbReference type="NCBI Taxonomy" id="2841044"/>
    <lineage>
        <taxon>Bacteria</taxon>
        <taxon>Pseudomonadati</taxon>
        <taxon>Pseudomonadota</taxon>
        <taxon>Alphaproteobacteria</taxon>
        <taxon>Rhodobacterales</taxon>
        <taxon>Paracoccaceae</taxon>
        <taxon>Harenicola</taxon>
    </lineage>
</organism>
<comment type="cofactor">
    <cofactor evidence="1">
        <name>FAD</name>
        <dbReference type="ChEBI" id="CHEBI:57692"/>
    </cofactor>
</comment>
<evidence type="ECO:0000256" key="6">
    <source>
        <dbReference type="ARBA" id="ARBA00022827"/>
    </source>
</evidence>
<feature type="domain" description="PurM-like N-terminal" evidence="10">
    <location>
        <begin position="430"/>
        <end position="538"/>
    </location>
</feature>
<comment type="caution">
    <text evidence="13">The sequence shown here is derived from an EMBL/GenBank/DDBJ whole genome shotgun (WGS) entry which is preliminary data.</text>
</comment>
<keyword evidence="2" id="KW-0285">Flavoprotein</keyword>
<dbReference type="GO" id="GO:0004756">
    <property type="term" value="F:selenide, water dikinase activity"/>
    <property type="evidence" value="ECO:0007669"/>
    <property type="project" value="UniProtKB-EC"/>
</dbReference>
<evidence type="ECO:0000256" key="5">
    <source>
        <dbReference type="ARBA" id="ARBA00022777"/>
    </source>
</evidence>
<keyword evidence="4" id="KW-0547">Nucleotide-binding</keyword>
<dbReference type="Gene3D" id="3.50.50.100">
    <property type="match status" value="1"/>
</dbReference>
<dbReference type="Gene3D" id="3.90.650.10">
    <property type="entry name" value="PurM-like C-terminal domain"/>
    <property type="match status" value="1"/>
</dbReference>
<dbReference type="Gene3D" id="3.30.1330.10">
    <property type="entry name" value="PurM-like, N-terminal domain"/>
    <property type="match status" value="1"/>
</dbReference>
<evidence type="ECO:0000256" key="7">
    <source>
        <dbReference type="ARBA" id="ARBA00022840"/>
    </source>
</evidence>
<keyword evidence="7" id="KW-0067">ATP-binding</keyword>
<reference evidence="13 14" key="1">
    <citation type="journal article" date="2021" name="Arch. Microbiol.">
        <title>Harenicola maris gen. nov., sp. nov. isolated from the Sea of Japan shallow sediments.</title>
        <authorList>
            <person name="Romanenko L.A."/>
            <person name="Kurilenko V.V."/>
            <person name="Chernysheva N.Y."/>
            <person name="Tekutyeva L.A."/>
            <person name="Velansky P.V."/>
            <person name="Svetashev V.I."/>
            <person name="Isaeva M.P."/>
        </authorList>
    </citation>
    <scope>NUCLEOTIDE SEQUENCE [LARGE SCALE GENOMIC DNA]</scope>
    <source>
        <strain evidence="13 14">KMM 3653</strain>
    </source>
</reference>
<protein>
    <submittedName>
        <fullName evidence="13">Selenide, water dikinase SelD</fullName>
        <ecNumber evidence="13">2.7.9.3</ecNumber>
    </submittedName>
</protein>
<keyword evidence="8" id="KW-0560">Oxidoreductase</keyword>
<evidence type="ECO:0000256" key="2">
    <source>
        <dbReference type="ARBA" id="ARBA00022630"/>
    </source>
</evidence>
<dbReference type="PANTHER" id="PTHR42913">
    <property type="entry name" value="APOPTOSIS-INDUCING FACTOR 1"/>
    <property type="match status" value="1"/>
</dbReference>
<dbReference type="InterPro" id="IPR004536">
    <property type="entry name" value="SPS/SelD"/>
</dbReference>
<feature type="domain" description="PurM-like C-terminal" evidence="11">
    <location>
        <begin position="550"/>
        <end position="717"/>
    </location>
</feature>
<dbReference type="InterPro" id="IPR036188">
    <property type="entry name" value="FAD/NAD-bd_sf"/>
</dbReference>
<dbReference type="InterPro" id="IPR023753">
    <property type="entry name" value="FAD/NAD-binding_dom"/>
</dbReference>
<dbReference type="Pfam" id="PF02769">
    <property type="entry name" value="AIRS_C"/>
    <property type="match status" value="1"/>
</dbReference>
<keyword evidence="14" id="KW-1185">Reference proteome</keyword>
<dbReference type="Pfam" id="PF00586">
    <property type="entry name" value="AIRS"/>
    <property type="match status" value="1"/>
</dbReference>
<evidence type="ECO:0000256" key="1">
    <source>
        <dbReference type="ARBA" id="ARBA00001974"/>
    </source>
</evidence>
<evidence type="ECO:0000259" key="10">
    <source>
        <dbReference type="Pfam" id="PF00586"/>
    </source>
</evidence>
<evidence type="ECO:0000313" key="13">
    <source>
        <dbReference type="EMBL" id="MBT0958343.1"/>
    </source>
</evidence>
<dbReference type="EC" id="2.7.9.3" evidence="13"/>
<evidence type="ECO:0000256" key="3">
    <source>
        <dbReference type="ARBA" id="ARBA00022679"/>
    </source>
</evidence>
<evidence type="ECO:0000313" key="14">
    <source>
        <dbReference type="Proteomes" id="UP001315686"/>
    </source>
</evidence>
<dbReference type="CDD" id="cd02195">
    <property type="entry name" value="SelD"/>
    <property type="match status" value="1"/>
</dbReference>
<dbReference type="Proteomes" id="UP001315686">
    <property type="component" value="Unassembled WGS sequence"/>
</dbReference>
<dbReference type="GO" id="GO:0005524">
    <property type="term" value="F:ATP binding"/>
    <property type="evidence" value="ECO:0007669"/>
    <property type="project" value="UniProtKB-KW"/>
</dbReference>